<dbReference type="InterPro" id="IPR002075">
    <property type="entry name" value="NTF2_dom"/>
</dbReference>
<gene>
    <name evidence="6" type="ORF">GPM918_LOCUS8077</name>
    <name evidence="7" type="ORF">SRO942_LOCUS8077</name>
</gene>
<feature type="domain" description="RRM" evidence="4">
    <location>
        <begin position="165"/>
        <end position="243"/>
    </location>
</feature>
<organism evidence="6 8">
    <name type="scientific">Didymodactylos carnosus</name>
    <dbReference type="NCBI Taxonomy" id="1234261"/>
    <lineage>
        <taxon>Eukaryota</taxon>
        <taxon>Metazoa</taxon>
        <taxon>Spiralia</taxon>
        <taxon>Gnathifera</taxon>
        <taxon>Rotifera</taxon>
        <taxon>Eurotatoria</taxon>
        <taxon>Bdelloidea</taxon>
        <taxon>Philodinida</taxon>
        <taxon>Philodinidae</taxon>
        <taxon>Didymodactylos</taxon>
    </lineage>
</organism>
<sequence>MAFRCIEVVYHHPNLKTTTEPKLIPVDQEGRLYIRGIEKYFNLRYVEECDEIGGNGMLIPYNEQYGFSIESYNHLINIGQRTIHVTGPKMTTAISYATIAPDELETRGSLLFIFSNRIVRVQGYEAHSMLDYCCALYRNSMSNRSRGGGDGDGRRATPPNVDVMHSLKVDNLTYRTRVEDLRRAFEKFGEIGDIYIPRDQFSRSSRGYAFIRFAQKRDAEDALDRMDSADLDGREIRVQFARYGRGKGHKFNDASTSDSREKVRRKRSRSPRPRSRSRDNGRDSRSPRRSSRDRSRSPRRNSSRNDHYSSRDRYSRDRSNSKGRQRDKNDDKDRKRDRHDDHNYCVNMTTTVEKQRKCREDSEAVEGFTKRYYETFDRRRHDINRLYHQTAKLVWNGNAVDGQEAIRMWLIGLPPTVHCVYALDYFSMKDLFPDEDTTYQVFINGTVAYGTSENASNKEKHMFSHVFVLTVDKTTSTWVIINECFRFNE</sequence>
<dbReference type="PROSITE" id="PS50102">
    <property type="entry name" value="RRM"/>
    <property type="match status" value="1"/>
</dbReference>
<comment type="subcellular location">
    <subcellularLocation>
        <location evidence="1">Cytoplasm</location>
        <location evidence="1">Stress granule</location>
    </subcellularLocation>
</comment>
<accession>A0A813YV15</accession>
<dbReference type="InterPro" id="IPR018222">
    <property type="entry name" value="Nuclear_transport_factor_2_euk"/>
</dbReference>
<dbReference type="Pfam" id="PF02136">
    <property type="entry name" value="NTF2"/>
    <property type="match status" value="1"/>
</dbReference>
<evidence type="ECO:0000313" key="6">
    <source>
        <dbReference type="EMBL" id="CAF0890135.1"/>
    </source>
</evidence>
<dbReference type="Proteomes" id="UP000663829">
    <property type="component" value="Unassembled WGS sequence"/>
</dbReference>
<dbReference type="Gene3D" id="3.30.70.330">
    <property type="match status" value="1"/>
</dbReference>
<comment type="caution">
    <text evidence="6">The sequence shown here is derived from an EMBL/GenBank/DDBJ whole genome shotgun (WGS) entry which is preliminary data.</text>
</comment>
<evidence type="ECO:0000256" key="1">
    <source>
        <dbReference type="ARBA" id="ARBA00004210"/>
    </source>
</evidence>
<dbReference type="GO" id="GO:0003723">
    <property type="term" value="F:RNA binding"/>
    <property type="evidence" value="ECO:0007669"/>
    <property type="project" value="UniProtKB-UniRule"/>
</dbReference>
<dbReference type="CDD" id="cd12311">
    <property type="entry name" value="RRM_SRSF2_SRSF8"/>
    <property type="match status" value="1"/>
</dbReference>
<dbReference type="Gene3D" id="3.10.450.50">
    <property type="match status" value="1"/>
</dbReference>
<dbReference type="OrthoDB" id="25408at2759"/>
<reference evidence="6" key="1">
    <citation type="submission" date="2021-02" db="EMBL/GenBank/DDBJ databases">
        <authorList>
            <person name="Nowell W R."/>
        </authorList>
    </citation>
    <scope>NUCLEOTIDE SEQUENCE</scope>
</reference>
<protein>
    <submittedName>
        <fullName evidence="6">Uncharacterized protein</fullName>
    </submittedName>
</protein>
<feature type="compositionally biased region" description="Basic residues" evidence="3">
    <location>
        <begin position="262"/>
        <end position="275"/>
    </location>
</feature>
<dbReference type="Proteomes" id="UP000681722">
    <property type="component" value="Unassembled WGS sequence"/>
</dbReference>
<keyword evidence="2" id="KW-0694">RNA-binding</keyword>
<proteinExistence type="predicted"/>
<evidence type="ECO:0000313" key="7">
    <source>
        <dbReference type="EMBL" id="CAF3674616.1"/>
    </source>
</evidence>
<dbReference type="InterPro" id="IPR032710">
    <property type="entry name" value="NTF2-like_dom_sf"/>
</dbReference>
<evidence type="ECO:0000256" key="3">
    <source>
        <dbReference type="SAM" id="MobiDB-lite"/>
    </source>
</evidence>
<dbReference type="AlphaFoldDB" id="A0A813YV15"/>
<dbReference type="SUPFAM" id="SSF54928">
    <property type="entry name" value="RNA-binding domain, RBD"/>
    <property type="match status" value="1"/>
</dbReference>
<feature type="compositionally biased region" description="Basic and acidic residues" evidence="3">
    <location>
        <begin position="303"/>
        <end position="342"/>
    </location>
</feature>
<dbReference type="GO" id="GO:0010494">
    <property type="term" value="C:cytoplasmic stress granule"/>
    <property type="evidence" value="ECO:0007669"/>
    <property type="project" value="UniProtKB-SubCell"/>
</dbReference>
<keyword evidence="8" id="KW-1185">Reference proteome</keyword>
<evidence type="ECO:0000259" key="5">
    <source>
        <dbReference type="PROSITE" id="PS50177"/>
    </source>
</evidence>
<dbReference type="PANTHER" id="PTHR48034">
    <property type="entry name" value="TRANSFORMER-2 SEX-DETERMINING PROTEIN-RELATED"/>
    <property type="match status" value="1"/>
</dbReference>
<feature type="region of interest" description="Disordered" evidence="3">
    <location>
        <begin position="246"/>
        <end position="342"/>
    </location>
</feature>
<dbReference type="SUPFAM" id="SSF54427">
    <property type="entry name" value="NTF2-like"/>
    <property type="match status" value="1"/>
</dbReference>
<dbReference type="EMBL" id="CAJNOQ010001372">
    <property type="protein sequence ID" value="CAF0890135.1"/>
    <property type="molecule type" value="Genomic_DNA"/>
</dbReference>
<feature type="domain" description="NTF2" evidence="5">
    <location>
        <begin position="364"/>
        <end position="487"/>
    </location>
</feature>
<evidence type="ECO:0000313" key="8">
    <source>
        <dbReference type="Proteomes" id="UP000663829"/>
    </source>
</evidence>
<evidence type="ECO:0000259" key="4">
    <source>
        <dbReference type="PROSITE" id="PS50102"/>
    </source>
</evidence>
<feature type="compositionally biased region" description="Basic and acidic residues" evidence="3">
    <location>
        <begin position="276"/>
        <end position="296"/>
    </location>
</feature>
<evidence type="ECO:0000256" key="2">
    <source>
        <dbReference type="PROSITE-ProRule" id="PRU00176"/>
    </source>
</evidence>
<name>A0A813YV15_9BILA</name>
<dbReference type="SMART" id="SM00360">
    <property type="entry name" value="RRM"/>
    <property type="match status" value="1"/>
</dbReference>
<dbReference type="Pfam" id="PF00076">
    <property type="entry name" value="RRM_1"/>
    <property type="match status" value="1"/>
</dbReference>
<dbReference type="InterPro" id="IPR012677">
    <property type="entry name" value="Nucleotide-bd_a/b_plait_sf"/>
</dbReference>
<dbReference type="EMBL" id="CAJOBC010001372">
    <property type="protein sequence ID" value="CAF3674616.1"/>
    <property type="molecule type" value="Genomic_DNA"/>
</dbReference>
<dbReference type="InterPro" id="IPR050441">
    <property type="entry name" value="RBM"/>
</dbReference>
<dbReference type="PROSITE" id="PS50177">
    <property type="entry name" value="NTF2_DOMAIN"/>
    <property type="match status" value="1"/>
</dbReference>
<dbReference type="InterPro" id="IPR000504">
    <property type="entry name" value="RRM_dom"/>
</dbReference>
<dbReference type="InterPro" id="IPR035979">
    <property type="entry name" value="RBD_domain_sf"/>
</dbReference>